<dbReference type="PANTHER" id="PTHR48100:SF59">
    <property type="entry name" value="ADENOSYLCOBALAMIN_ALPHA-RIBAZOLE PHOSPHATASE"/>
    <property type="match status" value="1"/>
</dbReference>
<dbReference type="SMART" id="SM00855">
    <property type="entry name" value="PGAM"/>
    <property type="match status" value="1"/>
</dbReference>
<dbReference type="PANTHER" id="PTHR48100">
    <property type="entry name" value="BROAD-SPECIFICITY PHOSPHATASE YOR283W-RELATED"/>
    <property type="match status" value="1"/>
</dbReference>
<dbReference type="GO" id="GO:0016791">
    <property type="term" value="F:phosphatase activity"/>
    <property type="evidence" value="ECO:0007669"/>
    <property type="project" value="TreeGrafter"/>
</dbReference>
<evidence type="ECO:0000313" key="1">
    <source>
        <dbReference type="EMBL" id="SFP83446.1"/>
    </source>
</evidence>
<dbReference type="AlphaFoldDB" id="A0A1I5TM79"/>
<proteinExistence type="predicted"/>
<name>A0A1I5TM79_9SPHN</name>
<gene>
    <name evidence="1" type="ORF">SAMN04488241_108100</name>
</gene>
<protein>
    <submittedName>
        <fullName evidence="1">Broad specificity phosphatase PhoE</fullName>
    </submittedName>
</protein>
<dbReference type="GO" id="GO:0005737">
    <property type="term" value="C:cytoplasm"/>
    <property type="evidence" value="ECO:0007669"/>
    <property type="project" value="TreeGrafter"/>
</dbReference>
<dbReference type="Proteomes" id="UP000199586">
    <property type="component" value="Unassembled WGS sequence"/>
</dbReference>
<dbReference type="Pfam" id="PF00300">
    <property type="entry name" value="His_Phos_1"/>
    <property type="match status" value="1"/>
</dbReference>
<dbReference type="InterPro" id="IPR050275">
    <property type="entry name" value="PGM_Phosphatase"/>
</dbReference>
<dbReference type="EMBL" id="FOXP01000008">
    <property type="protein sequence ID" value="SFP83446.1"/>
    <property type="molecule type" value="Genomic_DNA"/>
</dbReference>
<dbReference type="SUPFAM" id="SSF53254">
    <property type="entry name" value="Phosphoglycerate mutase-like"/>
    <property type="match status" value="1"/>
</dbReference>
<dbReference type="RefSeq" id="WP_245739275.1">
    <property type="nucleotide sequence ID" value="NZ_FOXP01000008.1"/>
</dbReference>
<organism evidence="1 2">
    <name type="scientific">Sphingomonas rubra</name>
    <dbReference type="NCBI Taxonomy" id="634430"/>
    <lineage>
        <taxon>Bacteria</taxon>
        <taxon>Pseudomonadati</taxon>
        <taxon>Pseudomonadota</taxon>
        <taxon>Alphaproteobacteria</taxon>
        <taxon>Sphingomonadales</taxon>
        <taxon>Sphingomonadaceae</taxon>
        <taxon>Sphingomonas</taxon>
    </lineage>
</organism>
<keyword evidence="2" id="KW-1185">Reference proteome</keyword>
<sequence>MFLLAYAASSATAGMTWINITGWKRLAATFLLIRHAAHIHLDRIFSGRMAGVPLSEAGEAQAARLGRALAGTAIDLVAHSPLDRTRETAEAIAAAQNGAPALVAVDDLIEIDLGEWTGRPLGSFDDEPAWTAWNARRGSARIPGGETMAEAQGRIVRALATLAAAHDGRTVAVVSHADMIRGAVAHVLGLPLDHLLRFDVDPASVSRLVWGDWGARMMSLNEKVGE</sequence>
<dbReference type="InterPro" id="IPR013078">
    <property type="entry name" value="His_Pase_superF_clade-1"/>
</dbReference>
<evidence type="ECO:0000313" key="2">
    <source>
        <dbReference type="Proteomes" id="UP000199586"/>
    </source>
</evidence>
<reference evidence="1 2" key="1">
    <citation type="submission" date="2016-10" db="EMBL/GenBank/DDBJ databases">
        <authorList>
            <person name="de Groot N.N."/>
        </authorList>
    </citation>
    <scope>NUCLEOTIDE SEQUENCE [LARGE SCALE GENOMIC DNA]</scope>
    <source>
        <strain evidence="1 2">CGMCC 1.9113</strain>
    </source>
</reference>
<dbReference type="Gene3D" id="3.40.50.1240">
    <property type="entry name" value="Phosphoglycerate mutase-like"/>
    <property type="match status" value="1"/>
</dbReference>
<dbReference type="CDD" id="cd07067">
    <property type="entry name" value="HP_PGM_like"/>
    <property type="match status" value="1"/>
</dbReference>
<dbReference type="STRING" id="634430.SAMN04488241_108100"/>
<dbReference type="InterPro" id="IPR029033">
    <property type="entry name" value="His_PPase_superfam"/>
</dbReference>
<accession>A0A1I5TM79</accession>